<name>A0ABQ0LFJ9_MYCCL</name>
<keyword evidence="1" id="KW-1133">Transmembrane helix</keyword>
<keyword evidence="1" id="KW-0812">Transmembrane</keyword>
<evidence type="ECO:0000313" key="3">
    <source>
        <dbReference type="Proteomes" id="UP000815677"/>
    </source>
</evidence>
<accession>A0ABQ0LFJ9</accession>
<dbReference type="Proteomes" id="UP000815677">
    <property type="component" value="Unassembled WGS sequence"/>
</dbReference>
<reference evidence="2" key="1">
    <citation type="submission" date="2014-09" db="EMBL/GenBank/DDBJ databases">
        <title>Genome sequence of the luminous mushroom Mycena chlorophos for searching fungal bioluminescence genes.</title>
        <authorList>
            <person name="Tanaka Y."/>
            <person name="Kasuga D."/>
            <person name="Oba Y."/>
            <person name="Hase S."/>
            <person name="Sato K."/>
            <person name="Oba Y."/>
            <person name="Sakakibara Y."/>
        </authorList>
    </citation>
    <scope>NUCLEOTIDE SEQUENCE</scope>
</reference>
<keyword evidence="3" id="KW-1185">Reference proteome</keyword>
<protein>
    <submittedName>
        <fullName evidence="2">Uncharacterized protein</fullName>
    </submittedName>
</protein>
<evidence type="ECO:0000313" key="2">
    <source>
        <dbReference type="EMBL" id="GAT49911.1"/>
    </source>
</evidence>
<dbReference type="EMBL" id="DF846039">
    <property type="protein sequence ID" value="GAT49911.1"/>
    <property type="molecule type" value="Genomic_DNA"/>
</dbReference>
<sequence>MPYVEDHPSSPASTIPAYLRASLRGLSAPAYLAFGVVIIGLGVAVYYVAYNIYHKITLDEHIPTSYKQSTKKKGSWRGKGFRHKPADSETRCLVQHKPSEPSFVQLPVPVRIVSHKCPLYDTHNIRFASPSANFALFSNPKLAPVVGSAIPLSYDSRENLFPNLFAPVAAQEQQHSISQRTLQRLKSIKAVLKNVPRRKSDKENNLNFTMLSGNGQEWT</sequence>
<evidence type="ECO:0000256" key="1">
    <source>
        <dbReference type="SAM" id="Phobius"/>
    </source>
</evidence>
<organism evidence="2 3">
    <name type="scientific">Mycena chlorophos</name>
    <name type="common">Agaric fungus</name>
    <name type="synonym">Agaricus chlorophos</name>
    <dbReference type="NCBI Taxonomy" id="658473"/>
    <lineage>
        <taxon>Eukaryota</taxon>
        <taxon>Fungi</taxon>
        <taxon>Dikarya</taxon>
        <taxon>Basidiomycota</taxon>
        <taxon>Agaricomycotina</taxon>
        <taxon>Agaricomycetes</taxon>
        <taxon>Agaricomycetidae</taxon>
        <taxon>Agaricales</taxon>
        <taxon>Marasmiineae</taxon>
        <taxon>Mycenaceae</taxon>
        <taxon>Mycena</taxon>
    </lineage>
</organism>
<keyword evidence="1" id="KW-0472">Membrane</keyword>
<feature type="transmembrane region" description="Helical" evidence="1">
    <location>
        <begin position="28"/>
        <end position="49"/>
    </location>
</feature>
<proteinExistence type="predicted"/>
<gene>
    <name evidence="2" type="ORF">MCHLO_07195</name>
</gene>